<keyword evidence="3" id="KW-1185">Reference proteome</keyword>
<evidence type="ECO:0000313" key="3">
    <source>
        <dbReference type="Proteomes" id="UP000002431"/>
    </source>
</evidence>
<dbReference type="EMBL" id="CP000856">
    <property type="protein sequence ID" value="ABW35093.1"/>
    <property type="molecule type" value="Genomic_DNA"/>
</dbReference>
<proteinExistence type="predicted"/>
<gene>
    <name evidence="2" type="ORF">Dgeo_3052</name>
</gene>
<dbReference type="HOGENOM" id="CLU_1044782_0_0_0"/>
<feature type="region of interest" description="Disordered" evidence="1">
    <location>
        <begin position="245"/>
        <end position="266"/>
    </location>
</feature>
<feature type="compositionally biased region" description="Polar residues" evidence="1">
    <location>
        <begin position="256"/>
        <end position="266"/>
    </location>
</feature>
<accession>A8ZRI4</accession>
<evidence type="ECO:0000313" key="2">
    <source>
        <dbReference type="EMBL" id="ABW35093.1"/>
    </source>
</evidence>
<geneLocation type="plasmid" evidence="2 3">
    <name>pDGEO02</name>
</geneLocation>
<protein>
    <submittedName>
        <fullName evidence="2">Uncharacterized protein</fullName>
    </submittedName>
</protein>
<name>A8ZRI4_DEIGD</name>
<dbReference type="Proteomes" id="UP000002431">
    <property type="component" value="Plasmid pDGEO02"/>
</dbReference>
<evidence type="ECO:0000256" key="1">
    <source>
        <dbReference type="SAM" id="MobiDB-lite"/>
    </source>
</evidence>
<dbReference type="RefSeq" id="WP_012173294.1">
    <property type="nucleotide sequence ID" value="NC_009939.1"/>
</dbReference>
<keyword evidence="2" id="KW-0614">Plasmid</keyword>
<reference evidence="2" key="1">
    <citation type="submission" date="2007-10" db="EMBL/GenBank/DDBJ databases">
        <title>Complete sequence of Plasmid2 pDGEO02 of Deinococcus geothermalis DSM 11300.</title>
        <authorList>
            <consortium name="US DOE Joint Genome Institute"/>
            <person name="Copeland A."/>
            <person name="Lucas S."/>
            <person name="Lapidus A."/>
            <person name="Barry K."/>
            <person name="Detter J.C."/>
            <person name="Glavina del Rio T."/>
            <person name="Hammon N."/>
            <person name="Israni S."/>
            <person name="Dalin E."/>
            <person name="Tice H."/>
            <person name="Pitluck S."/>
            <person name="Brettin T."/>
            <person name="Bruce D."/>
            <person name="Han C."/>
            <person name="Tapia R."/>
            <person name="Saunders E."/>
            <person name="Gilna P."/>
            <person name="Schmutz J."/>
            <person name="Larimer F."/>
            <person name="Land M."/>
            <person name="Hauser L."/>
            <person name="Kyrpides N."/>
            <person name="Kim E."/>
            <person name="Daly M.J."/>
            <person name="Fredrickson J.K."/>
            <person name="Makarova K.S."/>
            <person name="Gaidamakova E.K."/>
            <person name="Zhai M."/>
            <person name="Richardson P."/>
        </authorList>
    </citation>
    <scope>NUCLEOTIDE SEQUENCE [LARGE SCALE GENOMIC DNA]</scope>
    <source>
        <strain evidence="2">DSM 11300</strain>
        <plasmid evidence="2">pDGEO02</plasmid>
    </source>
</reference>
<organism evidence="2 3">
    <name type="scientific">Deinococcus geothermalis (strain DSM 11300 / CIP 105573 / AG-3a)</name>
    <dbReference type="NCBI Taxonomy" id="319795"/>
    <lineage>
        <taxon>Bacteria</taxon>
        <taxon>Thermotogati</taxon>
        <taxon>Deinococcota</taxon>
        <taxon>Deinococci</taxon>
        <taxon>Deinococcales</taxon>
        <taxon>Deinococcaceae</taxon>
        <taxon>Deinococcus</taxon>
    </lineage>
</organism>
<dbReference type="KEGG" id="dge:Dgeo_3052"/>
<sequence length="266" mass="28114">MKLISHKQVHEEAIEKHGKVVVNGVTFTRGEDGRPTASNLSPRQVNLFQASPGFSIYHDDGSYSGPTGQARKLDNVEVATVRLSRDAEEAKTHRIIEGMMERGELTPGVLQALMERAPIITGKAPESTGTATTGTTQDASGTISVEVQGQVRTNAPEVKLVTATGGEMGTGNADSGPEQPEEGERKEVLQDDPTDYADPESIAKLPRAELFGLARSFGVEVKATARSKDIAEAIAEAFKQTPEYLAAQGGAPASEGDSTPDSGAQQ</sequence>
<dbReference type="AlphaFoldDB" id="A8ZRI4"/>
<feature type="region of interest" description="Disordered" evidence="1">
    <location>
        <begin position="162"/>
        <end position="200"/>
    </location>
</feature>